<proteinExistence type="predicted"/>
<accession>A0A2I0IV31</accession>
<sequence length="128" mass="14604">TIHHGLGPRLPYGLLDCGRRIIGLFDWASITHDPVGPNASEMGRPSRIEPIVRNWTIRTCNCYLIHAFEKQRMRKTHAFLPVETAPTNFPSILVELLNQRSGNYEADNRWLGGGHFVHKNHRKVDPEA</sequence>
<organism evidence="1 2">
    <name type="scientific">Punica granatum</name>
    <name type="common">Pomegranate</name>
    <dbReference type="NCBI Taxonomy" id="22663"/>
    <lineage>
        <taxon>Eukaryota</taxon>
        <taxon>Viridiplantae</taxon>
        <taxon>Streptophyta</taxon>
        <taxon>Embryophyta</taxon>
        <taxon>Tracheophyta</taxon>
        <taxon>Spermatophyta</taxon>
        <taxon>Magnoliopsida</taxon>
        <taxon>eudicotyledons</taxon>
        <taxon>Gunneridae</taxon>
        <taxon>Pentapetalae</taxon>
        <taxon>rosids</taxon>
        <taxon>malvids</taxon>
        <taxon>Myrtales</taxon>
        <taxon>Lythraceae</taxon>
        <taxon>Punica</taxon>
    </lineage>
</organism>
<protein>
    <submittedName>
        <fullName evidence="1">Uncharacterized protein</fullName>
    </submittedName>
</protein>
<dbReference type="EMBL" id="PGOL01002454">
    <property type="protein sequence ID" value="PKI47849.1"/>
    <property type="molecule type" value="Genomic_DNA"/>
</dbReference>
<comment type="caution">
    <text evidence="1">The sequence shown here is derived from an EMBL/GenBank/DDBJ whole genome shotgun (WGS) entry which is preliminary data.</text>
</comment>
<feature type="non-terminal residue" evidence="1">
    <location>
        <position position="1"/>
    </location>
</feature>
<keyword evidence="2" id="KW-1185">Reference proteome</keyword>
<gene>
    <name evidence="1" type="ORF">CRG98_031810</name>
</gene>
<reference evidence="1 2" key="1">
    <citation type="submission" date="2017-11" db="EMBL/GenBank/DDBJ databases">
        <title>De-novo sequencing of pomegranate (Punica granatum L.) genome.</title>
        <authorList>
            <person name="Akparov Z."/>
            <person name="Amiraslanov A."/>
            <person name="Hajiyeva S."/>
            <person name="Abbasov M."/>
            <person name="Kaur K."/>
            <person name="Hamwieh A."/>
            <person name="Solovyev V."/>
            <person name="Salamov A."/>
            <person name="Braich B."/>
            <person name="Kosarev P."/>
            <person name="Mahmoud A."/>
            <person name="Hajiyev E."/>
            <person name="Babayeva S."/>
            <person name="Izzatullayeva V."/>
            <person name="Mammadov A."/>
            <person name="Mammadov A."/>
            <person name="Sharifova S."/>
            <person name="Ojaghi J."/>
            <person name="Eynullazada K."/>
            <person name="Bayramov B."/>
            <person name="Abdulazimova A."/>
            <person name="Shahmuradov I."/>
        </authorList>
    </citation>
    <scope>NUCLEOTIDE SEQUENCE [LARGE SCALE GENOMIC DNA]</scope>
    <source>
        <strain evidence="2">cv. AG2017</strain>
        <tissue evidence="1">Leaf</tissue>
    </source>
</reference>
<evidence type="ECO:0000313" key="2">
    <source>
        <dbReference type="Proteomes" id="UP000233551"/>
    </source>
</evidence>
<dbReference type="Proteomes" id="UP000233551">
    <property type="component" value="Unassembled WGS sequence"/>
</dbReference>
<dbReference type="AlphaFoldDB" id="A0A2I0IV31"/>
<evidence type="ECO:0000313" key="1">
    <source>
        <dbReference type="EMBL" id="PKI47849.1"/>
    </source>
</evidence>
<name>A0A2I0IV31_PUNGR</name>